<reference evidence="4" key="2">
    <citation type="journal article" date="2013" name="PLoS Genet.">
        <title>Comparative genome structure, secondary metabolite, and effector coding capacity across Cochliobolus pathogens.</title>
        <authorList>
            <person name="Condon B.J."/>
            <person name="Leng Y."/>
            <person name="Wu D."/>
            <person name="Bushley K.E."/>
            <person name="Ohm R.A."/>
            <person name="Otillar R."/>
            <person name="Martin J."/>
            <person name="Schackwitz W."/>
            <person name="Grimwood J."/>
            <person name="MohdZainudin N."/>
            <person name="Xue C."/>
            <person name="Wang R."/>
            <person name="Manning V.A."/>
            <person name="Dhillon B."/>
            <person name="Tu Z.J."/>
            <person name="Steffenson B.J."/>
            <person name="Salamov A."/>
            <person name="Sun H."/>
            <person name="Lowry S."/>
            <person name="LaButti K."/>
            <person name="Han J."/>
            <person name="Copeland A."/>
            <person name="Lindquist E."/>
            <person name="Barry K."/>
            <person name="Schmutz J."/>
            <person name="Baker S.E."/>
            <person name="Ciuffetti L.M."/>
            <person name="Grigoriev I.V."/>
            <person name="Zhong S."/>
            <person name="Turgeon B.G."/>
        </authorList>
    </citation>
    <scope>NUCLEOTIDE SEQUENCE [LARGE SCALE GENOMIC DNA]</scope>
    <source>
        <strain evidence="4">C4 / ATCC 48331 / race T</strain>
    </source>
</reference>
<keyword evidence="2" id="KW-0472">Membrane</keyword>
<reference evidence="3 4" key="1">
    <citation type="journal article" date="2012" name="PLoS Pathog.">
        <title>Diverse lifestyles and strategies of plant pathogenesis encoded in the genomes of eighteen Dothideomycetes fungi.</title>
        <authorList>
            <person name="Ohm R.A."/>
            <person name="Feau N."/>
            <person name="Henrissat B."/>
            <person name="Schoch C.L."/>
            <person name="Horwitz B.A."/>
            <person name="Barry K.W."/>
            <person name="Condon B.J."/>
            <person name="Copeland A.C."/>
            <person name="Dhillon B."/>
            <person name="Glaser F."/>
            <person name="Hesse C.N."/>
            <person name="Kosti I."/>
            <person name="LaButti K."/>
            <person name="Lindquist E.A."/>
            <person name="Lucas S."/>
            <person name="Salamov A.A."/>
            <person name="Bradshaw R.E."/>
            <person name="Ciuffetti L."/>
            <person name="Hamelin R.C."/>
            <person name="Kema G.H.J."/>
            <person name="Lawrence C."/>
            <person name="Scott J.A."/>
            <person name="Spatafora J.W."/>
            <person name="Turgeon B.G."/>
            <person name="de Wit P.J.G.M."/>
            <person name="Zhong S."/>
            <person name="Goodwin S.B."/>
            <person name="Grigoriev I.V."/>
        </authorList>
    </citation>
    <scope>NUCLEOTIDE SEQUENCE [LARGE SCALE GENOMIC DNA]</scope>
    <source>
        <strain evidence="4">C4 / ATCC 48331 / race T</strain>
    </source>
</reference>
<dbReference type="EMBL" id="KB733455">
    <property type="protein sequence ID" value="ENI05157.1"/>
    <property type="molecule type" value="Genomic_DNA"/>
</dbReference>
<keyword evidence="4" id="KW-1185">Reference proteome</keyword>
<dbReference type="HOGENOM" id="CLU_054422_2_0_1"/>
<feature type="region of interest" description="Disordered" evidence="1">
    <location>
        <begin position="242"/>
        <end position="284"/>
    </location>
</feature>
<dbReference type="Proteomes" id="UP000012338">
    <property type="component" value="Unassembled WGS sequence"/>
</dbReference>
<name>N4XJ41_COCH4</name>
<proteinExistence type="predicted"/>
<accession>N4XJ41</accession>
<evidence type="ECO:0000256" key="1">
    <source>
        <dbReference type="SAM" id="MobiDB-lite"/>
    </source>
</evidence>
<evidence type="ECO:0000313" key="3">
    <source>
        <dbReference type="EMBL" id="ENI05157.1"/>
    </source>
</evidence>
<sequence length="284" mass="30008">MQYYRHPCTCVANPSLSNLHFRHDVTHSSSHVQNLRFILSPLLCFESHISQRCSDTQQDHASAPPPTPAPEKRQAAGQVYTYGYVEGNSYKPRVANSGYDCQFDTARGLSGFCPTTVTASSDCRLVGFCLDSNSCKTGFCKASNEIGGHYEHIACGTKGRTETLRAAANIVNASTTASQSFSSLASLSTSLVSLSNSPTPSPSASSSSNFLNIGAIVGGVVAAVVVICATIIGVLLIRRKGGKGGKAASNNDSGYSMQGLVDGKKSGEQVESRHEAVEMRSQLS</sequence>
<evidence type="ECO:0000256" key="2">
    <source>
        <dbReference type="SAM" id="Phobius"/>
    </source>
</evidence>
<keyword evidence="2" id="KW-0812">Transmembrane</keyword>
<keyword evidence="2" id="KW-1133">Transmembrane helix</keyword>
<organism evidence="3 4">
    <name type="scientific">Cochliobolus heterostrophus (strain C4 / ATCC 48331 / race T)</name>
    <name type="common">Southern corn leaf blight fungus</name>
    <name type="synonym">Bipolaris maydis</name>
    <dbReference type="NCBI Taxonomy" id="665024"/>
    <lineage>
        <taxon>Eukaryota</taxon>
        <taxon>Fungi</taxon>
        <taxon>Dikarya</taxon>
        <taxon>Ascomycota</taxon>
        <taxon>Pezizomycotina</taxon>
        <taxon>Dothideomycetes</taxon>
        <taxon>Pleosporomycetidae</taxon>
        <taxon>Pleosporales</taxon>
        <taxon>Pleosporineae</taxon>
        <taxon>Pleosporaceae</taxon>
        <taxon>Bipolaris</taxon>
    </lineage>
</organism>
<protein>
    <submittedName>
        <fullName evidence="3">Uncharacterized protein</fullName>
    </submittedName>
</protein>
<feature type="region of interest" description="Disordered" evidence="1">
    <location>
        <begin position="55"/>
        <end position="75"/>
    </location>
</feature>
<feature type="transmembrane region" description="Helical" evidence="2">
    <location>
        <begin position="210"/>
        <end position="237"/>
    </location>
</feature>
<dbReference type="OrthoDB" id="3547571at2759"/>
<evidence type="ECO:0000313" key="4">
    <source>
        <dbReference type="Proteomes" id="UP000012338"/>
    </source>
</evidence>
<feature type="compositionally biased region" description="Basic and acidic residues" evidence="1">
    <location>
        <begin position="262"/>
        <end position="278"/>
    </location>
</feature>
<dbReference type="AlphaFoldDB" id="N4XJ41"/>
<gene>
    <name evidence="3" type="ORF">COCC4DRAFT_138524</name>
</gene>